<dbReference type="Gene3D" id="2.60.40.1930">
    <property type="match status" value="1"/>
</dbReference>
<dbReference type="RefSeq" id="WP_133608124.1">
    <property type="nucleotide sequence ID" value="NZ_SNZC01000002.1"/>
</dbReference>
<evidence type="ECO:0008006" key="3">
    <source>
        <dbReference type="Google" id="ProtNLM"/>
    </source>
</evidence>
<gene>
    <name evidence="1" type="ORF">IP97_02341</name>
</gene>
<dbReference type="EMBL" id="VLKM01000011">
    <property type="protein sequence ID" value="TWH92598.1"/>
    <property type="molecule type" value="Genomic_DNA"/>
</dbReference>
<evidence type="ECO:0000313" key="2">
    <source>
        <dbReference type="Proteomes" id="UP000315312"/>
    </source>
</evidence>
<reference evidence="1 2" key="1">
    <citation type="journal article" date="2015" name="Stand. Genomic Sci.">
        <title>Genomic Encyclopedia of Bacterial and Archaeal Type Strains, Phase III: the genomes of soil and plant-associated and newly described type strains.</title>
        <authorList>
            <person name="Whitman W.B."/>
            <person name="Woyke T."/>
            <person name="Klenk H.P."/>
            <person name="Zhou Y."/>
            <person name="Lilburn T.G."/>
            <person name="Beck B.J."/>
            <person name="De Vos P."/>
            <person name="Vandamme P."/>
            <person name="Eisen J.A."/>
            <person name="Garrity G."/>
            <person name="Hugenholtz P."/>
            <person name="Kyrpides N.C."/>
        </authorList>
    </citation>
    <scope>NUCLEOTIDE SEQUENCE [LARGE SCALE GENOMIC DNA]</scope>
    <source>
        <strain evidence="1 2">CGMCC 1.6844</strain>
    </source>
</reference>
<evidence type="ECO:0000313" key="1">
    <source>
        <dbReference type="EMBL" id="TWH92598.1"/>
    </source>
</evidence>
<keyword evidence="2" id="KW-1185">Reference proteome</keyword>
<dbReference type="OrthoDB" id="679547at2"/>
<proteinExistence type="predicted"/>
<protein>
    <recommendedName>
        <fullName evidence="3">MG2 domain-containing protein</fullName>
    </recommendedName>
</protein>
<dbReference type="AlphaFoldDB" id="A0A562KB11"/>
<dbReference type="Proteomes" id="UP000315312">
    <property type="component" value="Unassembled WGS sequence"/>
</dbReference>
<organism evidence="1 2">
    <name type="scientific">Flavobacterium cheniae</name>
    <dbReference type="NCBI Taxonomy" id="295428"/>
    <lineage>
        <taxon>Bacteria</taxon>
        <taxon>Pseudomonadati</taxon>
        <taxon>Bacteroidota</taxon>
        <taxon>Flavobacteriia</taxon>
        <taxon>Flavobacteriales</taxon>
        <taxon>Flavobacteriaceae</taxon>
        <taxon>Flavobacterium</taxon>
    </lineage>
</organism>
<name>A0A562KB11_9FLAO</name>
<sequence>MKKNTIYFSVNLIFIFLLFITQITYSQEDKEKSILKEKLNNYFNLSRENIYLHFNKETYISDETIWFKGYVIDKSNGSLNLETTNVHICLLDAQKKVLDTKLFLSSFGTISGSWDLDKNLSSGTYYIHAFTNFMNNFEENESSIFELEVLNSKEFSLSEVYDPLENVIIELNPEGGNIIFECDNKIGVKIKDCKGNGIKINNIKVLDSKNNMVNQFSTNNQGYGAFQILNTKNEPYKISIESNNSKIEKTLPNVNIEGINLNCNNSLNNENITIEIKTNSFTLDKIKNKKFKLLVHKNNEFIFSEIEINKSTEKIILSKNDLFEGVNFLRLLDEKNNSISERVIYNHFDNNNTLIFNKVKIENDSLILRGKIKTAGNLSISSLPEKTSSTYESNSIVSALKLNNYLLSPIENYPYYFEDFNRNKNFELDLALLNQKTLKYDWTNILTKQPKNTYEFQKGVNISITLNQILPKNSNSVFTGNLIIPSEKTIITESMNNKDEFVFKNVILRDSTEIVFSLNSNDKKYNRQINSVARVFNNFTRVKIPEINYCRSSSFIKKDYQNLEFPINNKTIQLKNVEVIKRREEMKLNNTAQNKMARGIKINPETENLSLLQFLVKNGYNVTSTPTLVKVYNIGMTKANGSPSEPVILIDDFPLTDLTILRDYNSSDVDEIYFNKFDNSNRTINNETGSIKIYLRRDIAVKKYTTKGLKVNRITNAFEIEKTFLNPYDSNYNSEAFKKHGTIDWIPNILTDNNGYFQIKTPILEQEKILFNIQGIDNEGNLYFENIVINVKE</sequence>
<comment type="caution">
    <text evidence="1">The sequence shown here is derived from an EMBL/GenBank/DDBJ whole genome shotgun (WGS) entry which is preliminary data.</text>
</comment>
<accession>A0A562KB11</accession>